<comment type="caution">
    <text evidence="1">The sequence shown here is derived from an EMBL/GenBank/DDBJ whole genome shotgun (WGS) entry which is preliminary data.</text>
</comment>
<proteinExistence type="predicted"/>
<dbReference type="EMBL" id="BAABBN010000007">
    <property type="protein sequence ID" value="GAA3924663.1"/>
    <property type="molecule type" value="Genomic_DNA"/>
</dbReference>
<gene>
    <name evidence="1" type="ORF">GCM10022277_20650</name>
</gene>
<accession>A0ABP7MJK7</accession>
<keyword evidence="2" id="KW-1185">Reference proteome</keyword>
<sequence length="166" mass="19723">MKKELLEKSLENIDSQDSEFIFDESTITWQVSYVWLICGTISEFSSIEEFFLYSVVTNSPFGQGKLGEPVWKERVDFQAWINGLELKEVDSSEVCLEIESAKNEALDNKMEWEEDFDLSRFDDLGEIEQAWRIEEKAEPRFSIGLHWGYIWKSENCFYYLERHWES</sequence>
<reference evidence="2" key="1">
    <citation type="journal article" date="2019" name="Int. J. Syst. Evol. Microbiol.">
        <title>The Global Catalogue of Microorganisms (GCM) 10K type strain sequencing project: providing services to taxonomists for standard genome sequencing and annotation.</title>
        <authorList>
            <consortium name="The Broad Institute Genomics Platform"/>
            <consortium name="The Broad Institute Genome Sequencing Center for Infectious Disease"/>
            <person name="Wu L."/>
            <person name="Ma J."/>
        </authorList>
    </citation>
    <scope>NUCLEOTIDE SEQUENCE [LARGE SCALE GENOMIC DNA]</scope>
    <source>
        <strain evidence="2">JCM 17551</strain>
    </source>
</reference>
<name>A0ABP7MJK7_9GAMM</name>
<protein>
    <submittedName>
        <fullName evidence="1">Uncharacterized protein</fullName>
    </submittedName>
</protein>
<evidence type="ECO:0000313" key="2">
    <source>
        <dbReference type="Proteomes" id="UP001501565"/>
    </source>
</evidence>
<organism evidence="1 2">
    <name type="scientific">Litoribacillus peritrichatus</name>
    <dbReference type="NCBI Taxonomy" id="718191"/>
    <lineage>
        <taxon>Bacteria</taxon>
        <taxon>Pseudomonadati</taxon>
        <taxon>Pseudomonadota</taxon>
        <taxon>Gammaproteobacteria</taxon>
        <taxon>Oceanospirillales</taxon>
        <taxon>Oceanospirillaceae</taxon>
        <taxon>Litoribacillus</taxon>
    </lineage>
</organism>
<dbReference type="Proteomes" id="UP001501565">
    <property type="component" value="Unassembled WGS sequence"/>
</dbReference>
<evidence type="ECO:0000313" key="1">
    <source>
        <dbReference type="EMBL" id="GAA3924663.1"/>
    </source>
</evidence>
<dbReference type="RefSeq" id="WP_344798256.1">
    <property type="nucleotide sequence ID" value="NZ_BAABBN010000007.1"/>
</dbReference>